<dbReference type="InterPro" id="IPR050991">
    <property type="entry name" value="ECM_Regulatory_Proteins"/>
</dbReference>
<dbReference type="SUPFAM" id="SSF49265">
    <property type="entry name" value="Fibronectin type III"/>
    <property type="match status" value="3"/>
</dbReference>
<dbReference type="Pfam" id="PF13583">
    <property type="entry name" value="Reprolysin_4"/>
    <property type="match status" value="1"/>
</dbReference>
<comment type="caution">
    <text evidence="9">The sequence shown here is derived from an EMBL/GenBank/DDBJ whole genome shotgun (WGS) entry which is preliminary data.</text>
</comment>
<keyword evidence="2" id="KW-0677">Repeat</keyword>
<dbReference type="InterPro" id="IPR045474">
    <property type="entry name" value="GEVED"/>
</dbReference>
<dbReference type="Gene3D" id="3.40.390.10">
    <property type="entry name" value="Collagenase (Catalytic Domain)"/>
    <property type="match status" value="1"/>
</dbReference>
<dbReference type="Pfam" id="PF00041">
    <property type="entry name" value="fn3"/>
    <property type="match status" value="4"/>
</dbReference>
<dbReference type="Proteomes" id="UP000474296">
    <property type="component" value="Unassembled WGS sequence"/>
</dbReference>
<protein>
    <submittedName>
        <fullName evidence="9">T9SS type A sorting domain-containing protein</fullName>
    </submittedName>
</protein>
<gene>
    <name evidence="9" type="ORF">GWK10_17635</name>
</gene>
<evidence type="ECO:0000256" key="1">
    <source>
        <dbReference type="ARBA" id="ARBA00022729"/>
    </source>
</evidence>
<evidence type="ECO:0000256" key="3">
    <source>
        <dbReference type="ARBA" id="ARBA00022801"/>
    </source>
</evidence>
<dbReference type="CDD" id="cd00063">
    <property type="entry name" value="FN3"/>
    <property type="match status" value="4"/>
</dbReference>
<dbReference type="InterPro" id="IPR003961">
    <property type="entry name" value="FN3_dom"/>
</dbReference>
<dbReference type="NCBIfam" id="TIGR04183">
    <property type="entry name" value="Por_Secre_tail"/>
    <property type="match status" value="1"/>
</dbReference>
<accession>A0A6M0CMA4</accession>
<sequence>MKKFLSLVFMLMVGTAFSQSFWGPATSVSRSQIVANPDQVPTNQIMTLDFENLKRALIKAPKRGVNTSKSGIVLSFPNADGTMERFMVKEASTMHPALAEKFPNIKSYAGQGIDDPSAVIRFSISHKGLNSMVLSGVKPATFIEPYTKDGSQYTIYKRQDRPNIASDFECLVDNKYAPQLGANTERNADDGLLRTFRIAISAQAEYTQYHGGTVADALAAINTTMTRVNGVFEVDFGMTTVIVANNDQVIYTDPATDPYTGSFNSQAQQTLDNVIGDANYDIGHVFVQGGNSGSAGFIGEVCTTGRKGSAFTSRTNPEGDPFDIDFVAHEIGHQLGANHTWTHGGNEGTGAQMEPGSGTTIMGYAGITGPNTDVQPNSDPYFHAFSIQQVLVNVRGESCQVETTTGNAVPTADAGADLTIPAGTPFVLDGAGSDADGNALTFCWEQFDSNNAQTTIPNVNNTSGVAFRSFNPTTDTKRYFPRLETVKTGATGWRWEQVPEVSRALTFRLTVRDNVAGGGANNSDDVTLNVTASAGPFVLNSPNTATTWFANQTRTVSWDVAGTTGNGINAANVDILLSTDGGDTYPITLASNVANDGSHDITVPNEIGNQNRVMVKASNNVFFDISDADFTIDGEVNCVATTPTNVAASNVTSSTAAITWDQILGASFDVRYRQTGTTAWTDQTVSDNTIGLTGLTEETAYEVQVRSTCSDNGPSDYSASVNFTTTNVQLNYCDSQGNRVNDEWIARVQLGDIDNSSTNSLGGYSDFKAISTTLNQGDNYTITITPEWRSTTYREGYSVWIDYNRDGDFDDAGEQVFTQNATTTSPVSGNFSVPAGTSTGLTAMRVSMKYNSIPTACETFTYGEVEDYGIILSSGVVDDEAPTAPANLSAANTGENSTDLSWDASTDNVAVSGYDVYQDGVVVATVTGTSYDVIGLAAETTYQFYVIARDAAGNSSAQSNTVSVTTEAPFVDTEAPTAPANLAAANTSETTTDLSWNASTDNVAVTGYNVYQDGALIVTVTGTSYNVTGLTAETSYDFYVTARDAANNESAQSNTVGVTTDAPFVDTEAPTAPTNLAATNTTQTSTDLSWNASTDNVAVTAYDVYQDGSVVGTVSGTSYTASGLTADTAYTFTVVAKDAAGNESTASNAVNVTTLPAGGGSDLLFEGFFETGFDGWIDGGSDCARYAGSRSFEGQYSIRLRDNSGVASSMTSPGFNLAPYQQIEFKFYFYANSMENGEDFFLQYDDGSGFTTVASYARGTDFENGIFYEVTVNLNAGEVNLTNGGRFRLQCDASANGDQVYIDQVTITGINGGSSRGYAEDTITFISRSGENADLEEFESGFNVYPNPVKGNEVFVTLPDSATGAYRIMNLIGQTVKSGTTKSTAINVSKLRSGVYIIEVNDGEELIRKKLVKQ</sequence>
<dbReference type="InterPro" id="IPR013783">
    <property type="entry name" value="Ig-like_fold"/>
</dbReference>
<evidence type="ECO:0000313" key="9">
    <source>
        <dbReference type="EMBL" id="NER19041.1"/>
    </source>
</evidence>
<evidence type="ECO:0000256" key="4">
    <source>
        <dbReference type="ARBA" id="ARBA00023277"/>
    </source>
</evidence>
<evidence type="ECO:0000256" key="7">
    <source>
        <dbReference type="SAM" id="SignalP"/>
    </source>
</evidence>
<proteinExistence type="predicted"/>
<keyword evidence="4" id="KW-0119">Carbohydrate metabolism</keyword>
<feature type="domain" description="Fibronectin type-III" evidence="8">
    <location>
        <begin position="1072"/>
        <end position="1157"/>
    </location>
</feature>
<dbReference type="SMART" id="SM00060">
    <property type="entry name" value="FN3"/>
    <property type="match status" value="4"/>
</dbReference>
<evidence type="ECO:0000256" key="5">
    <source>
        <dbReference type="ARBA" id="ARBA00023295"/>
    </source>
</evidence>
<dbReference type="EMBL" id="JAABOQ010000009">
    <property type="protein sequence ID" value="NER19041.1"/>
    <property type="molecule type" value="Genomic_DNA"/>
</dbReference>
<reference evidence="9 10" key="1">
    <citation type="submission" date="2020-01" db="EMBL/GenBank/DDBJ databases">
        <title>Spongiivirga citrea KCTC 32990T.</title>
        <authorList>
            <person name="Wang G."/>
        </authorList>
    </citation>
    <scope>NUCLEOTIDE SEQUENCE [LARGE SCALE GENOMIC DNA]</scope>
    <source>
        <strain evidence="9 10">KCTC 32990</strain>
    </source>
</reference>
<dbReference type="InterPro" id="IPR036116">
    <property type="entry name" value="FN3_sf"/>
</dbReference>
<dbReference type="Pfam" id="PF18962">
    <property type="entry name" value="Por_Secre_tail"/>
    <property type="match status" value="1"/>
</dbReference>
<keyword evidence="6" id="KW-0624">Polysaccharide degradation</keyword>
<evidence type="ECO:0000259" key="8">
    <source>
        <dbReference type="PROSITE" id="PS50853"/>
    </source>
</evidence>
<dbReference type="FunFam" id="2.60.40.10:FF:001114">
    <property type="entry name" value="Chitinase A1"/>
    <property type="match status" value="1"/>
</dbReference>
<dbReference type="Pfam" id="PF20009">
    <property type="entry name" value="GEVED"/>
    <property type="match status" value="1"/>
</dbReference>
<feature type="signal peptide" evidence="7">
    <location>
        <begin position="1"/>
        <end position="18"/>
    </location>
</feature>
<dbReference type="RefSeq" id="WP_164033729.1">
    <property type="nucleotide sequence ID" value="NZ_JAABOQ010000009.1"/>
</dbReference>
<keyword evidence="10" id="KW-1185">Reference proteome</keyword>
<evidence type="ECO:0000313" key="10">
    <source>
        <dbReference type="Proteomes" id="UP000474296"/>
    </source>
</evidence>
<keyword evidence="5" id="KW-0326">Glycosidase</keyword>
<feature type="domain" description="Fibronectin type-III" evidence="8">
    <location>
        <begin position="642"/>
        <end position="728"/>
    </location>
</feature>
<dbReference type="PANTHER" id="PTHR46708:SF2">
    <property type="entry name" value="FIBRONECTIN TYPE-III DOMAIN-CONTAINING PROTEIN"/>
    <property type="match status" value="1"/>
</dbReference>
<keyword evidence="3" id="KW-0378">Hydrolase</keyword>
<dbReference type="SUPFAM" id="SSF55486">
    <property type="entry name" value="Metalloproteases ('zincins'), catalytic domain"/>
    <property type="match status" value="1"/>
</dbReference>
<dbReference type="PANTHER" id="PTHR46708">
    <property type="entry name" value="TENASCIN"/>
    <property type="match status" value="1"/>
</dbReference>
<dbReference type="Gene3D" id="2.60.40.10">
    <property type="entry name" value="Immunoglobulins"/>
    <property type="match status" value="5"/>
</dbReference>
<evidence type="ECO:0000256" key="2">
    <source>
        <dbReference type="ARBA" id="ARBA00022737"/>
    </source>
</evidence>
<dbReference type="PROSITE" id="PS50853">
    <property type="entry name" value="FN3"/>
    <property type="match status" value="4"/>
</dbReference>
<name>A0A6M0CMA4_9FLAO</name>
<organism evidence="9 10">
    <name type="scientific">Spongiivirga citrea</name>
    <dbReference type="NCBI Taxonomy" id="1481457"/>
    <lineage>
        <taxon>Bacteria</taxon>
        <taxon>Pseudomonadati</taxon>
        <taxon>Bacteroidota</taxon>
        <taxon>Flavobacteriia</taxon>
        <taxon>Flavobacteriales</taxon>
        <taxon>Flavobacteriaceae</taxon>
        <taxon>Spongiivirga</taxon>
    </lineage>
</organism>
<evidence type="ECO:0000256" key="6">
    <source>
        <dbReference type="ARBA" id="ARBA00023326"/>
    </source>
</evidence>
<feature type="chain" id="PRO_5027029839" evidence="7">
    <location>
        <begin position="19"/>
        <end position="1414"/>
    </location>
</feature>
<dbReference type="GO" id="GO:0008237">
    <property type="term" value="F:metallopeptidase activity"/>
    <property type="evidence" value="ECO:0007669"/>
    <property type="project" value="InterPro"/>
</dbReference>
<dbReference type="InterPro" id="IPR024079">
    <property type="entry name" value="MetalloPept_cat_dom_sf"/>
</dbReference>
<dbReference type="GO" id="GO:0016798">
    <property type="term" value="F:hydrolase activity, acting on glycosyl bonds"/>
    <property type="evidence" value="ECO:0007669"/>
    <property type="project" value="UniProtKB-KW"/>
</dbReference>
<dbReference type="GO" id="GO:0000272">
    <property type="term" value="P:polysaccharide catabolic process"/>
    <property type="evidence" value="ECO:0007669"/>
    <property type="project" value="UniProtKB-KW"/>
</dbReference>
<feature type="domain" description="Fibronectin type-III" evidence="8">
    <location>
        <begin position="978"/>
        <end position="1063"/>
    </location>
</feature>
<feature type="domain" description="Fibronectin type-III" evidence="8">
    <location>
        <begin position="884"/>
        <end position="969"/>
    </location>
</feature>
<dbReference type="InterPro" id="IPR026444">
    <property type="entry name" value="Secre_tail"/>
</dbReference>
<keyword evidence="1 7" id="KW-0732">Signal</keyword>